<feature type="transmembrane region" description="Helical" evidence="2">
    <location>
        <begin position="66"/>
        <end position="87"/>
    </location>
</feature>
<evidence type="ECO:0000313" key="4">
    <source>
        <dbReference type="Proteomes" id="UP000027946"/>
    </source>
</evidence>
<dbReference type="InterPro" id="IPR003425">
    <property type="entry name" value="CCB3/YggT"/>
</dbReference>
<comment type="similarity">
    <text evidence="1">Belongs to the YggT family.</text>
</comment>
<protein>
    <recommendedName>
        <fullName evidence="5">YggT family protein</fullName>
    </recommendedName>
</protein>
<name>A0A069RAD8_PEPLI</name>
<dbReference type="EMBL" id="JJMM01000026">
    <property type="protein sequence ID" value="KDR94011.1"/>
    <property type="molecule type" value="Genomic_DNA"/>
</dbReference>
<evidence type="ECO:0000313" key="3">
    <source>
        <dbReference type="EMBL" id="KDR94011.1"/>
    </source>
</evidence>
<dbReference type="RefSeq" id="WP_038267765.1">
    <property type="nucleotide sequence ID" value="NZ_FSRH01000003.1"/>
</dbReference>
<reference evidence="3 4" key="1">
    <citation type="submission" date="2014-03" db="EMBL/GenBank/DDBJ databases">
        <title>Genome sequence of Clostridium litorale W6, DSM 5388.</title>
        <authorList>
            <person name="Poehlein A."/>
            <person name="Jagirdar A."/>
            <person name="Khonsari B."/>
            <person name="Chibani C.M."/>
            <person name="Gutierrez Gutierrez D.A."/>
            <person name="Davydova E."/>
            <person name="Alghaithi H.S."/>
            <person name="Nair K.P."/>
            <person name="Dhamotharan K."/>
            <person name="Chandran L."/>
            <person name="G W."/>
            <person name="Daniel R."/>
        </authorList>
    </citation>
    <scope>NUCLEOTIDE SEQUENCE [LARGE SCALE GENOMIC DNA]</scope>
    <source>
        <strain evidence="3 4">W6</strain>
    </source>
</reference>
<evidence type="ECO:0000256" key="1">
    <source>
        <dbReference type="ARBA" id="ARBA00010894"/>
    </source>
</evidence>
<proteinExistence type="inferred from homology"/>
<dbReference type="STRING" id="1121324.CLIT_23c02830"/>
<dbReference type="PANTHER" id="PTHR33219">
    <property type="entry name" value="YLMG HOMOLOG PROTEIN 2, CHLOROPLASTIC"/>
    <property type="match status" value="1"/>
</dbReference>
<dbReference type="OrthoDB" id="283553at2"/>
<dbReference type="eggNOG" id="COG0762">
    <property type="taxonomic scope" value="Bacteria"/>
</dbReference>
<evidence type="ECO:0008006" key="5">
    <source>
        <dbReference type="Google" id="ProtNLM"/>
    </source>
</evidence>
<dbReference type="Proteomes" id="UP000027946">
    <property type="component" value="Unassembled WGS sequence"/>
</dbReference>
<evidence type="ECO:0000256" key="2">
    <source>
        <dbReference type="SAM" id="Phobius"/>
    </source>
</evidence>
<keyword evidence="2" id="KW-0472">Membrane</keyword>
<dbReference type="PANTHER" id="PTHR33219:SF14">
    <property type="entry name" value="PROTEIN COFACTOR ASSEMBLY OF COMPLEX C SUBUNIT B CCB3, CHLOROPLASTIC-RELATED"/>
    <property type="match status" value="1"/>
</dbReference>
<keyword evidence="4" id="KW-1185">Reference proteome</keyword>
<keyword evidence="2" id="KW-0812">Transmembrane</keyword>
<sequence length="91" mass="10695">MYVIIRALGYFVNFLEIMIFIRVIMSWISIDPYSQFASFVYRVTEPVLEPVRELMNRIIRTGPIDFSPIVALLLIQFVHRTLIRLLIGMGF</sequence>
<organism evidence="3 4">
    <name type="scientific">Peptoclostridium litorale DSM 5388</name>
    <dbReference type="NCBI Taxonomy" id="1121324"/>
    <lineage>
        <taxon>Bacteria</taxon>
        <taxon>Bacillati</taxon>
        <taxon>Bacillota</taxon>
        <taxon>Clostridia</taxon>
        <taxon>Peptostreptococcales</taxon>
        <taxon>Peptoclostridiaceae</taxon>
        <taxon>Peptoclostridium</taxon>
    </lineage>
</organism>
<keyword evidence="2" id="KW-1133">Transmembrane helix</keyword>
<accession>A0A069RAD8</accession>
<dbReference type="GO" id="GO:0016020">
    <property type="term" value="C:membrane"/>
    <property type="evidence" value="ECO:0007669"/>
    <property type="project" value="InterPro"/>
</dbReference>
<dbReference type="Pfam" id="PF02325">
    <property type="entry name" value="CCB3_YggT"/>
    <property type="match status" value="1"/>
</dbReference>
<dbReference type="AlphaFoldDB" id="A0A069RAD8"/>
<comment type="caution">
    <text evidence="3">The sequence shown here is derived from an EMBL/GenBank/DDBJ whole genome shotgun (WGS) entry which is preliminary data.</text>
</comment>
<feature type="transmembrane region" description="Helical" evidence="2">
    <location>
        <begin position="7"/>
        <end position="30"/>
    </location>
</feature>
<gene>
    <name evidence="3" type="ORF">CLIT_23c02830</name>
</gene>